<dbReference type="Proteomes" id="UP000184368">
    <property type="component" value="Unassembled WGS sequence"/>
</dbReference>
<dbReference type="EMBL" id="FQUO01000013">
    <property type="protein sequence ID" value="SHF88239.1"/>
    <property type="molecule type" value="Genomic_DNA"/>
</dbReference>
<organism evidence="1 2">
    <name type="scientific">Cnuella takakiae</name>
    <dbReference type="NCBI Taxonomy" id="1302690"/>
    <lineage>
        <taxon>Bacteria</taxon>
        <taxon>Pseudomonadati</taxon>
        <taxon>Bacteroidota</taxon>
        <taxon>Chitinophagia</taxon>
        <taxon>Chitinophagales</taxon>
        <taxon>Chitinophagaceae</taxon>
        <taxon>Cnuella</taxon>
    </lineage>
</organism>
<dbReference type="OrthoDB" id="793003at2"/>
<sequence>MVPLILTLHLDEASFQYFNQLRKAHFPPERNFIAAHLTLFHHLPDTPELRQQLAGAAGTQQPLQLEVTGLRSLGGGVAFRLHCPPLQAWHRQLQQQWFDLLTPQDRQPLQPHITVQNKVMPPAARQLLQQLEAGFTPFHVQAAGVQLWAYMGGPWQLLQDYPFASSSGQAAAV</sequence>
<keyword evidence="2" id="KW-1185">Reference proteome</keyword>
<proteinExistence type="predicted"/>
<dbReference type="SUPFAM" id="SSF55144">
    <property type="entry name" value="LigT-like"/>
    <property type="match status" value="1"/>
</dbReference>
<dbReference type="STRING" id="1302690.BUE76_03265"/>
<accession>A0A1M5F9T6</accession>
<dbReference type="Gene3D" id="3.90.1140.10">
    <property type="entry name" value="Cyclic phosphodiesterase"/>
    <property type="match status" value="1"/>
</dbReference>
<dbReference type="Pfam" id="PF13563">
    <property type="entry name" value="2_5_RNA_ligase2"/>
    <property type="match status" value="1"/>
</dbReference>
<dbReference type="RefSeq" id="WP_073045371.1">
    <property type="nucleotide sequence ID" value="NZ_FQUO01000013.1"/>
</dbReference>
<dbReference type="AlphaFoldDB" id="A0A1M5F9T6"/>
<dbReference type="InterPro" id="IPR009097">
    <property type="entry name" value="Cyclic_Pdiesterase"/>
</dbReference>
<evidence type="ECO:0000313" key="1">
    <source>
        <dbReference type="EMBL" id="SHF88239.1"/>
    </source>
</evidence>
<gene>
    <name evidence="1" type="ORF">SAMN05444008_113102</name>
</gene>
<keyword evidence="1" id="KW-0436">Ligase</keyword>
<protein>
    <submittedName>
        <fullName evidence="1">2'-5' RNA ligase superfamily protein</fullName>
    </submittedName>
</protein>
<dbReference type="GO" id="GO:0016874">
    <property type="term" value="F:ligase activity"/>
    <property type="evidence" value="ECO:0007669"/>
    <property type="project" value="UniProtKB-KW"/>
</dbReference>
<name>A0A1M5F9T6_9BACT</name>
<evidence type="ECO:0000313" key="2">
    <source>
        <dbReference type="Proteomes" id="UP000184368"/>
    </source>
</evidence>
<reference evidence="1 2" key="1">
    <citation type="submission" date="2016-11" db="EMBL/GenBank/DDBJ databases">
        <authorList>
            <person name="Jaros S."/>
            <person name="Januszkiewicz K."/>
            <person name="Wedrychowicz H."/>
        </authorList>
    </citation>
    <scope>NUCLEOTIDE SEQUENCE [LARGE SCALE GENOMIC DNA]</scope>
    <source>
        <strain evidence="1 2">DSM 26897</strain>
    </source>
</reference>